<dbReference type="EMBL" id="JAEHOC010000036">
    <property type="protein sequence ID" value="KAG2428121.1"/>
    <property type="molecule type" value="Genomic_DNA"/>
</dbReference>
<gene>
    <name evidence="2" type="ORF">HXX76_011802</name>
</gene>
<name>A0A835SYA3_CHLIN</name>
<feature type="region of interest" description="Disordered" evidence="1">
    <location>
        <begin position="2537"/>
        <end position="2564"/>
    </location>
</feature>
<feature type="region of interest" description="Disordered" evidence="1">
    <location>
        <begin position="719"/>
        <end position="767"/>
    </location>
</feature>
<feature type="compositionally biased region" description="Low complexity" evidence="1">
    <location>
        <begin position="1410"/>
        <end position="1422"/>
    </location>
</feature>
<feature type="compositionally biased region" description="Gly residues" evidence="1">
    <location>
        <begin position="2828"/>
        <end position="2837"/>
    </location>
</feature>
<feature type="compositionally biased region" description="Low complexity" evidence="1">
    <location>
        <begin position="1050"/>
        <end position="1064"/>
    </location>
</feature>
<feature type="compositionally biased region" description="Low complexity" evidence="1">
    <location>
        <begin position="2110"/>
        <end position="2129"/>
    </location>
</feature>
<feature type="region of interest" description="Disordered" evidence="1">
    <location>
        <begin position="821"/>
        <end position="874"/>
    </location>
</feature>
<feature type="region of interest" description="Disordered" evidence="1">
    <location>
        <begin position="2029"/>
        <end position="2058"/>
    </location>
</feature>
<feature type="region of interest" description="Disordered" evidence="1">
    <location>
        <begin position="1559"/>
        <end position="1649"/>
    </location>
</feature>
<protein>
    <submittedName>
        <fullName evidence="2">Uncharacterized protein</fullName>
    </submittedName>
</protein>
<feature type="compositionally biased region" description="Low complexity" evidence="1">
    <location>
        <begin position="2549"/>
        <end position="2564"/>
    </location>
</feature>
<feature type="compositionally biased region" description="Pro residues" evidence="1">
    <location>
        <begin position="938"/>
        <end position="958"/>
    </location>
</feature>
<feature type="region of interest" description="Disordered" evidence="1">
    <location>
        <begin position="2338"/>
        <end position="2383"/>
    </location>
</feature>
<dbReference type="SUPFAM" id="SSF51905">
    <property type="entry name" value="FAD/NAD(P)-binding domain"/>
    <property type="match status" value="1"/>
</dbReference>
<dbReference type="Proteomes" id="UP000650467">
    <property type="component" value="Unassembled WGS sequence"/>
</dbReference>
<feature type="region of interest" description="Disordered" evidence="1">
    <location>
        <begin position="72"/>
        <end position="116"/>
    </location>
</feature>
<feature type="region of interest" description="Disordered" evidence="1">
    <location>
        <begin position="913"/>
        <end position="1064"/>
    </location>
</feature>
<feature type="region of interest" description="Disordered" evidence="1">
    <location>
        <begin position="194"/>
        <end position="215"/>
    </location>
</feature>
<feature type="region of interest" description="Disordered" evidence="1">
    <location>
        <begin position="1220"/>
        <end position="1242"/>
    </location>
</feature>
<feature type="compositionally biased region" description="Low complexity" evidence="1">
    <location>
        <begin position="913"/>
        <end position="932"/>
    </location>
</feature>
<dbReference type="OrthoDB" id="552902at2759"/>
<feature type="region of interest" description="Disordered" evidence="1">
    <location>
        <begin position="2434"/>
        <end position="2466"/>
    </location>
</feature>
<feature type="compositionally biased region" description="Low complexity" evidence="1">
    <location>
        <begin position="1435"/>
        <end position="1459"/>
    </location>
</feature>
<comment type="caution">
    <text evidence="2">The sequence shown here is derived from an EMBL/GenBank/DDBJ whole genome shotgun (WGS) entry which is preliminary data.</text>
</comment>
<feature type="region of interest" description="Disordered" evidence="1">
    <location>
        <begin position="496"/>
        <end position="556"/>
    </location>
</feature>
<evidence type="ECO:0000313" key="3">
    <source>
        <dbReference type="Proteomes" id="UP000650467"/>
    </source>
</evidence>
<feature type="region of interest" description="Disordered" evidence="1">
    <location>
        <begin position="1321"/>
        <end position="1459"/>
    </location>
</feature>
<keyword evidence="3" id="KW-1185">Reference proteome</keyword>
<feature type="compositionally biased region" description="Polar residues" evidence="1">
    <location>
        <begin position="1372"/>
        <end position="1382"/>
    </location>
</feature>
<accession>A0A835SYA3</accession>
<feature type="compositionally biased region" description="Pro residues" evidence="1">
    <location>
        <begin position="1423"/>
        <end position="1434"/>
    </location>
</feature>
<evidence type="ECO:0000256" key="1">
    <source>
        <dbReference type="SAM" id="MobiDB-lite"/>
    </source>
</evidence>
<feature type="compositionally biased region" description="Low complexity" evidence="1">
    <location>
        <begin position="1591"/>
        <end position="1606"/>
    </location>
</feature>
<feature type="compositionally biased region" description="Low complexity" evidence="1">
    <location>
        <begin position="2202"/>
        <end position="2216"/>
    </location>
</feature>
<feature type="compositionally biased region" description="Low complexity" evidence="1">
    <location>
        <begin position="9"/>
        <end position="29"/>
    </location>
</feature>
<proteinExistence type="predicted"/>
<feature type="compositionally biased region" description="Low complexity" evidence="1">
    <location>
        <begin position="848"/>
        <end position="862"/>
    </location>
</feature>
<organism evidence="2 3">
    <name type="scientific">Chlamydomonas incerta</name>
    <dbReference type="NCBI Taxonomy" id="51695"/>
    <lineage>
        <taxon>Eukaryota</taxon>
        <taxon>Viridiplantae</taxon>
        <taxon>Chlorophyta</taxon>
        <taxon>core chlorophytes</taxon>
        <taxon>Chlorophyceae</taxon>
        <taxon>CS clade</taxon>
        <taxon>Chlamydomonadales</taxon>
        <taxon>Chlamydomonadaceae</taxon>
        <taxon>Chlamydomonas</taxon>
    </lineage>
</organism>
<feature type="region of interest" description="Disordered" evidence="1">
    <location>
        <begin position="1500"/>
        <end position="1525"/>
    </location>
</feature>
<dbReference type="Gene3D" id="3.50.50.60">
    <property type="entry name" value="FAD/NAD(P)-binding domain"/>
    <property type="match status" value="1"/>
</dbReference>
<dbReference type="InterPro" id="IPR036188">
    <property type="entry name" value="FAD/NAD-bd_sf"/>
</dbReference>
<feature type="compositionally biased region" description="Low complexity" evidence="1">
    <location>
        <begin position="72"/>
        <end position="82"/>
    </location>
</feature>
<feature type="compositionally biased region" description="Low complexity" evidence="1">
    <location>
        <begin position="2356"/>
        <end position="2374"/>
    </location>
</feature>
<feature type="region of interest" description="Disordered" evidence="1">
    <location>
        <begin position="1817"/>
        <end position="1839"/>
    </location>
</feature>
<feature type="compositionally biased region" description="Low complexity" evidence="1">
    <location>
        <begin position="724"/>
        <end position="735"/>
    </location>
</feature>
<feature type="region of interest" description="Disordered" evidence="1">
    <location>
        <begin position="1"/>
        <end position="29"/>
    </location>
</feature>
<feature type="compositionally biased region" description="Gly residues" evidence="1">
    <location>
        <begin position="2345"/>
        <end position="2355"/>
    </location>
</feature>
<feature type="compositionally biased region" description="Polar residues" evidence="1">
    <location>
        <begin position="1353"/>
        <end position="1363"/>
    </location>
</feature>
<sequence>MWGSGLDNGSPSPAAGASPSADADAATTSVRLGSHGDALAAADAASAPLPKLPATALGTLLAAGASRRSAARRSSFDAVAAATSTRSSPGQREKRQLLQHSPQPPQAQAQAQQQPRGRWLVTYVDLTWGTTGRMFADVVVVATGAPRPSLPPTPIQTCANDVGSGGSCWYAPPALVVSGGAAAEAGVEAEAGSGRPAAAAPGERGTGAASSPGAAGTPVRCLAAQQVTPTDLARAAGVTVVGQGLAARDVACAAALLRHGGGVSIRTTELGNHLPWSTSRLLEGSGALVHSQEGLLSSARRRALAASLQPHYAAPQPGPLGKALRVPTKRRFWALVKDKLSLGRGGGGSSSVSNSSTGEHLVLWAPSLHDPSFMPFLSAPLRQALLGGAGAAEGDGDLALYRGMVHPDVPGLAFVGLEAHAGSSLLLLELQAQWLAANMAGRLALPPAAAMRADVAAQRVWRSGALAHPLMSAGGSLARRHEQCCLEQLRQDLHGVGITSHGEPPLPSPARTGGSSSKHLPGGPSRNSSPAVPAFSRRSSRGRGNDGRASLVPDGASAAAKSPYAVASDAPSSAALSPQDARAAAAASSSAEAAVVAEAMAAAAEASKAAAAAVAAATASKAVATAAPASAQAREVHSAAATGSPTAPTAPASPRAFRSFRVGGAEQPAVQVLLSLKSHQTAPGEASAGSGRYGVGLESAVLNARDVLRVGAVAARNRRSQLTAPGSPSPAAAPRRSSKRALGWAPSFSRLSHNSRDEGDGGCSSSGGGVDASYWGGWSSGGGSGRGGRSGRGSAGGSGGVGATGAPGGYMEIVGAVQQRLRRQAPRPETDNGGGAPRGSASGGGRYSSGSGSRRNLDVADSGHGGAVAGAGSSVVDGSAAACERSGRLPVSSAVFFHATLGAAAAAAAAVSSPPGATSNASDSEAGADSGSRTPSAPCLPPHVPPPYVPPPHVPPPYVAHRARRPLSSPPPPSQPASPRAAAEEPGQEMAQLHTRLASVAQPSPQHAAAAGDEDDAAEAGAVSCGTADDSASPLQTDAPDDAGSASCDAPTSQSAGATTGAAGASAAGATGHAAYEAHMAAQAAADAAARYALSVASASPFSTATAPPSPPRTWHHQLFRPRPTVLMNLVAAQQRLTRAMPADAAMPAAAKVATAAMQSPPALRTVSVSAIIREFQGRARQRRPQPSERSLLQGRLLSESAAEQQPAPELLPSVLLMTQSSQGRASRGPQDAPDTAFAGPSTLAGNLGGSSNAAYAARPVAAHPVAVADMRGGGGEASTLMLLTAVTSDPEAAVSLAAAASEGQQLLISSCSLVTAPSLTSLQQQQPEPEPAVGSTAAAAMHSPGAALGDQANASMQGSGSSAPRVHAVESTATPANSSAADVQPSSPPRLQPSLSCNPHPRPRGASEPLLKLPDLAQPPALQLPPRPPPPAPAGHAAALSERPTASAFSSPAAALPPHGRPWPLPGYASTSSGASPASPYHGISVSSAKAGRVTASKQPFARLSSPGVAGGTELDADDGPLSPTTRRRQLAVQLDSPTLIQLRQLLGLGLSESSGPLPLLPLPEGSTSGALGAGRRGRSRNGGAGGGLLSRRGSQQDLQQLPQQKQRRAPGLKAYPRRQLSSPTLQASAGSASGCSSSGGGSPAVGMSREAPAAAAASAGEAASASAAASAAAAARAAATISESGAVVGLDLDLDLPAACNAPAPAMSVAATSAPLPCVTAAAAAAAGGCAGVGLGCIGASSAVLLPDDGCTGVWAHRISACNLPGAAADSGGSGSPSSARAWPAAAAAAAAVAAVNGSGVAGAAAALTMPGRGHAADMGSAPDGASEVLPTGAPEPAVSAAGTAVAEASEAAASDAVALDAAAAGAVTAEAAAAASMLSASALSDTAAAAAATDAVTDAAGASKSAASSLELSLRTLVVDQLRKDALQQQQQQQQSAHQGMASWDSPLPAPPPPSPATTRPGSETTGDPAAEAEAGMGFFATQAAAAPAEPALHRPLTLPPGAAAALRLPGLTRTPPRLVATACGPVRQSGSSSAVGGSAGSGVGGSSSSSGATWTAAADGTTAALAGAATPPDVGSTAAVPAAAPAVAKSQWAPSAMVGSLGLTAPSMASGSASHSSPFTVAAAPTAPPFDRHSWQPMRAQTALPGQRELGQQQPPREAHQWQARKAQSSSGALPGGAAASEAAPVAGAAGSRGSGARRGYSWGSGVSSHGSSSGGGSSRGGSRKVLFAGSTSEGQQQVAAEARASLARAMASTAMFTSSRRILPVPEGCQVGVPAATGSIGYDSSSVSAPLPVFGRGSSSAAAFHRRSSSGMDSMGGSGFSSCPQLLPPKACSAVAGPSQRGGGAYGSSGAGTATATAAQGSSSSNAGTRGDKSAPLRRRQLSLSSLLAAAGVNKAAGRAKEHPLRGPSGCSSAEATGAAHCRQILISAPRAPVSTPRAPVSTPSQQAKAIPAASPRRSTSGPLLLRDAVATLFGQQTPAPGMLPPKAASAGSAVARAAVGAPAAPGVPYRDAGLEAALAVARGCTAWLPDDRRHPARPDSHVATGAPPATGPAASGAAAAVLQERPAQPAALPATTAAVAVALRPAAVAAAAAAPGAAVALLPAQPAGWGRGTSISIRSKSLLHNSSTASGASPTAAAGASGTTISWPRFLAPTSTGPAVATPPFAAAAATALTPPSGSATPRSCSPRSAFCLPGDLRGFHSDLLPLYPDSPPASAPQPHQQPSELGLPATVLTPSGAPAFCIRLQQRGQRGSSSMGEMLLPVSAPVELGGDLFGEAADTLDRVSLGQGGRNAASLLDSMLGMRGAEEAATGSRNLSLSVHGGRGGSAGGGDRTRHDLDRLQTGGATMGAAVAATAQQDKSVQPPQAGHAPVALSGAGEGSNTATAAVTSTAIATGALAAARQSTDATAAPDAEIDTDPCLIITLMHMSRGGPDSTAHASGAAAVGDSASVLLGGVLGTATGSGGAGGGTAAASAATAGPESHLLSSTAAGSFDFAAAADAATAVATAVAVARPFGRTGSTGSRKRGKPQEA</sequence>
<feature type="region of interest" description="Disordered" evidence="1">
    <location>
        <begin position="2110"/>
        <end position="2138"/>
    </location>
</feature>
<feature type="compositionally biased region" description="Basic and acidic residues" evidence="1">
    <location>
        <begin position="2537"/>
        <end position="2546"/>
    </location>
</feature>
<feature type="compositionally biased region" description="Low complexity" evidence="1">
    <location>
        <begin position="1629"/>
        <end position="1638"/>
    </location>
</feature>
<dbReference type="FunFam" id="3.50.50.60:FF:000479">
    <property type="entry name" value="Predicted protein"/>
    <property type="match status" value="1"/>
</dbReference>
<feature type="compositionally biased region" description="Low complexity" evidence="1">
    <location>
        <begin position="106"/>
        <end position="115"/>
    </location>
</feature>
<feature type="region of interest" description="Disordered" evidence="1">
    <location>
        <begin position="2817"/>
        <end position="2841"/>
    </location>
</feature>
<feature type="compositionally biased region" description="Low complexity" evidence="1">
    <location>
        <begin position="1559"/>
        <end position="1572"/>
    </location>
</feature>
<reference evidence="2" key="1">
    <citation type="journal article" date="2020" name="bioRxiv">
        <title>Comparative genomics of Chlamydomonas.</title>
        <authorList>
            <person name="Craig R.J."/>
            <person name="Hasan A.R."/>
            <person name="Ness R.W."/>
            <person name="Keightley P.D."/>
        </authorList>
    </citation>
    <scope>NUCLEOTIDE SEQUENCE</scope>
    <source>
        <strain evidence="2">SAG 7.73</strain>
    </source>
</reference>
<feature type="region of interest" description="Disordered" evidence="1">
    <location>
        <begin position="1928"/>
        <end position="1973"/>
    </location>
</feature>
<feature type="compositionally biased region" description="Low complexity" evidence="1">
    <location>
        <begin position="2173"/>
        <end position="2196"/>
    </location>
</feature>
<feature type="compositionally biased region" description="Gly residues" evidence="1">
    <location>
        <begin position="832"/>
        <end position="847"/>
    </location>
</feature>
<feature type="region of interest" description="Disordered" evidence="1">
    <location>
        <begin position="2150"/>
        <end position="2239"/>
    </location>
</feature>
<evidence type="ECO:0000313" key="2">
    <source>
        <dbReference type="EMBL" id="KAG2428121.1"/>
    </source>
</evidence>
<feature type="region of interest" description="Disordered" evidence="1">
    <location>
        <begin position="781"/>
        <end position="806"/>
    </location>
</feature>